<comment type="caution">
    <text evidence="1">The sequence shown here is derived from an EMBL/GenBank/DDBJ whole genome shotgun (WGS) entry which is preliminary data.</text>
</comment>
<proteinExistence type="predicted"/>
<accession>A0A9N9FCR1</accession>
<dbReference type="Proteomes" id="UP000789759">
    <property type="component" value="Unassembled WGS sequence"/>
</dbReference>
<name>A0A9N9FCR1_9GLOM</name>
<gene>
    <name evidence="1" type="ORF">CPELLU_LOCUS3573</name>
</gene>
<dbReference type="EMBL" id="CAJVQA010001755">
    <property type="protein sequence ID" value="CAG8525006.1"/>
    <property type="molecule type" value="Genomic_DNA"/>
</dbReference>
<keyword evidence="2" id="KW-1185">Reference proteome</keyword>
<dbReference type="OrthoDB" id="2374622at2759"/>
<reference evidence="1" key="1">
    <citation type="submission" date="2021-06" db="EMBL/GenBank/DDBJ databases">
        <authorList>
            <person name="Kallberg Y."/>
            <person name="Tangrot J."/>
            <person name="Rosling A."/>
        </authorList>
    </citation>
    <scope>NUCLEOTIDE SEQUENCE</scope>
    <source>
        <strain evidence="1">FL966</strain>
    </source>
</reference>
<protein>
    <submittedName>
        <fullName evidence="1">6361_t:CDS:1</fullName>
    </submittedName>
</protein>
<evidence type="ECO:0000313" key="2">
    <source>
        <dbReference type="Proteomes" id="UP000789759"/>
    </source>
</evidence>
<organism evidence="1 2">
    <name type="scientific">Cetraspora pellucida</name>
    <dbReference type="NCBI Taxonomy" id="1433469"/>
    <lineage>
        <taxon>Eukaryota</taxon>
        <taxon>Fungi</taxon>
        <taxon>Fungi incertae sedis</taxon>
        <taxon>Mucoromycota</taxon>
        <taxon>Glomeromycotina</taxon>
        <taxon>Glomeromycetes</taxon>
        <taxon>Diversisporales</taxon>
        <taxon>Gigasporaceae</taxon>
        <taxon>Cetraspora</taxon>
    </lineage>
</organism>
<evidence type="ECO:0000313" key="1">
    <source>
        <dbReference type="EMBL" id="CAG8525006.1"/>
    </source>
</evidence>
<dbReference type="AlphaFoldDB" id="A0A9N9FCR1"/>
<sequence>MQITNCYILNVRKIVNKKIKFETTISVAKTNIQVAIKEGVMSELTEIYTSLSISNPEYYKPRGHPSKHLKSLAEKSNVQQISSSSKTCSYCLEKGHNIRECK</sequence>